<evidence type="ECO:0000256" key="3">
    <source>
        <dbReference type="ARBA" id="ARBA00022679"/>
    </source>
</evidence>
<name>A0ABR2YDL5_9CHLO</name>
<protein>
    <recommendedName>
        <fullName evidence="2">HECT-type E3 ubiquitin transferase</fullName>
        <ecNumber evidence="2">2.3.2.26</ecNumber>
    </recommendedName>
</protein>
<dbReference type="Gene3D" id="3.30.2410.10">
    <property type="entry name" value="Hect, E3 ligase catalytic domain"/>
    <property type="match status" value="1"/>
</dbReference>
<dbReference type="Proteomes" id="UP001491310">
    <property type="component" value="Unassembled WGS sequence"/>
</dbReference>
<gene>
    <name evidence="7" type="ORF">WJX75_002686</name>
</gene>
<dbReference type="CDD" id="cd00078">
    <property type="entry name" value="HECTc"/>
    <property type="match status" value="1"/>
</dbReference>
<evidence type="ECO:0000313" key="7">
    <source>
        <dbReference type="EMBL" id="KAK9903317.1"/>
    </source>
</evidence>
<dbReference type="PANTHER" id="PTHR45700">
    <property type="entry name" value="UBIQUITIN-PROTEIN LIGASE E3C"/>
    <property type="match status" value="1"/>
</dbReference>
<dbReference type="InterPro" id="IPR044611">
    <property type="entry name" value="E3A/B/C-like"/>
</dbReference>
<dbReference type="InterPro" id="IPR000569">
    <property type="entry name" value="HECT_dom"/>
</dbReference>
<dbReference type="Gene3D" id="3.90.1750.10">
    <property type="entry name" value="Hect, E3 ligase catalytic domains"/>
    <property type="match status" value="1"/>
</dbReference>
<keyword evidence="4 5" id="KW-0833">Ubl conjugation pathway</keyword>
<comment type="catalytic activity">
    <reaction evidence="1">
        <text>S-ubiquitinyl-[E2 ubiquitin-conjugating enzyme]-L-cysteine + [acceptor protein]-L-lysine = [E2 ubiquitin-conjugating enzyme]-L-cysteine + N(6)-ubiquitinyl-[acceptor protein]-L-lysine.</text>
        <dbReference type="EC" id="2.3.2.26"/>
    </reaction>
</comment>
<evidence type="ECO:0000256" key="4">
    <source>
        <dbReference type="ARBA" id="ARBA00022786"/>
    </source>
</evidence>
<feature type="domain" description="HECT" evidence="6">
    <location>
        <begin position="695"/>
        <end position="1043"/>
    </location>
</feature>
<comment type="caution">
    <text evidence="7">The sequence shown here is derived from an EMBL/GenBank/DDBJ whole genome shotgun (WGS) entry which is preliminary data.</text>
</comment>
<evidence type="ECO:0000313" key="8">
    <source>
        <dbReference type="Proteomes" id="UP001491310"/>
    </source>
</evidence>
<accession>A0ABR2YDL5</accession>
<evidence type="ECO:0000256" key="2">
    <source>
        <dbReference type="ARBA" id="ARBA00012485"/>
    </source>
</evidence>
<keyword evidence="8" id="KW-1185">Reference proteome</keyword>
<feature type="active site" description="Glycyl thioester intermediate" evidence="5">
    <location>
        <position position="1011"/>
    </location>
</feature>
<proteinExistence type="predicted"/>
<evidence type="ECO:0000256" key="5">
    <source>
        <dbReference type="PROSITE-ProRule" id="PRU00104"/>
    </source>
</evidence>
<dbReference type="Pfam" id="PF00632">
    <property type="entry name" value="HECT"/>
    <property type="match status" value="1"/>
</dbReference>
<organism evidence="7 8">
    <name type="scientific">Coccomyxa subellipsoidea</name>
    <dbReference type="NCBI Taxonomy" id="248742"/>
    <lineage>
        <taxon>Eukaryota</taxon>
        <taxon>Viridiplantae</taxon>
        <taxon>Chlorophyta</taxon>
        <taxon>core chlorophytes</taxon>
        <taxon>Trebouxiophyceae</taxon>
        <taxon>Trebouxiophyceae incertae sedis</taxon>
        <taxon>Coccomyxaceae</taxon>
        <taxon>Coccomyxa</taxon>
    </lineage>
</organism>
<dbReference type="PANTHER" id="PTHR45700:SF2">
    <property type="entry name" value="UBIQUITIN-PROTEIN LIGASE E3C"/>
    <property type="match status" value="1"/>
</dbReference>
<dbReference type="InterPro" id="IPR035983">
    <property type="entry name" value="Hect_E3_ubiquitin_ligase"/>
</dbReference>
<dbReference type="EMBL" id="JALJOT010000014">
    <property type="protein sequence ID" value="KAK9903317.1"/>
    <property type="molecule type" value="Genomic_DNA"/>
</dbReference>
<dbReference type="PROSITE" id="PS50237">
    <property type="entry name" value="HECT"/>
    <property type="match status" value="1"/>
</dbReference>
<keyword evidence="3" id="KW-0808">Transferase</keyword>
<dbReference type="EC" id="2.3.2.26" evidence="2"/>
<dbReference type="Gene3D" id="3.30.2160.10">
    <property type="entry name" value="Hect, E3 ligase catalytic domain"/>
    <property type="match status" value="1"/>
</dbReference>
<dbReference type="SMART" id="SM00119">
    <property type="entry name" value="HECTc"/>
    <property type="match status" value="1"/>
</dbReference>
<dbReference type="SUPFAM" id="SSF56204">
    <property type="entry name" value="Hect, E3 ligase catalytic domain"/>
    <property type="match status" value="1"/>
</dbReference>
<sequence>MDFDKSRARNLSGRTKKEITRDELVSQVKAERLARNEQRVRSKAASLIQRHFWGFRARRLVRQALFTQWLQDFASAAALASTTLPAPAMQDKVLPPILFACLPPASCRQVMASSAGSAVGLNHATEAAPIRGMLALLLRSIAAADPGLNFCSLATDPSRRQTWQRQSRTLVLLCAGLLGSAKKGIRDALLELAAARVLVLLLDSNSWTCYPKGDVDAAGAAEELRNFTGSTPVLATAVRRLAQYRHNSDRSAGPWCATGRPGQSSISAASDAAISPWPGEGLVWSDYMWALVNLTQLVSGVLVTKKLEGGRSVQYLPKSALLGDPGNVVAYLHTALGLLSKALSTHQKRPSSGSGSAAQGAVAGLWPLAEGTFVTQLLSGLKPDQLPLLAHLYHLLLASLPVLAPATGCRADKEEARLVNALAMGSSVLPRLWPWLATSLGLPLEAPMEATRGWDIASLQLGLGGVDPAHAAVFGLFCRVYAQALLVLDDDDFYQLQSVFNLGQQRGIATSLNTLVYSTHCPATVAKSLAAPQPAPPYPGFEAVTARAMLGRWAPHLLREMYERDVRQRYCPAALWLGPFLAAEAAAFNSAEERFSAAAVMRALLQGPPGSPSQPAQIREPAMSGRSAALAALLTEAPQCVPFNQRVLIFRSLVTADKERGKWEAPPASGGSRPVEITVRRGTILDDGFAALHNAGSTIKGRLAVSFVNVHGQLEAGLDHGGLVKEFLEEVVKAGFDVNRGLFTSTAEGGLAFPQPSAAHVAAAPALLHFLGLAFGKALYEGILLDTPLAPFFVARLQGRRPMFDELAALDPELHRNLLHLKRYAGEAEDLGLSFAVEEEAFGRRTEHELIPGGADVAVTNANKLLYVHLVADWHLNGRLGDAAAAFAAGLAQVIAPRWLRLFNPAEVNQLLAGGEGGGLDVADMRAHAKYSGGYAPDSPTVRLFWKVVEEMGMKERSALMKFATSVSRAPLGGFKHLNPPLTLHRVPCDASPLAILGGADVDRLPTASTCYNMLKLPNYRRASTLRKKLLYAISANAGFDLS</sequence>
<evidence type="ECO:0000256" key="1">
    <source>
        <dbReference type="ARBA" id="ARBA00000885"/>
    </source>
</evidence>
<reference evidence="7 8" key="1">
    <citation type="journal article" date="2024" name="Nat. Commun.">
        <title>Phylogenomics reveals the evolutionary origins of lichenization in chlorophyte algae.</title>
        <authorList>
            <person name="Puginier C."/>
            <person name="Libourel C."/>
            <person name="Otte J."/>
            <person name="Skaloud P."/>
            <person name="Haon M."/>
            <person name="Grisel S."/>
            <person name="Petersen M."/>
            <person name="Berrin J.G."/>
            <person name="Delaux P.M."/>
            <person name="Dal Grande F."/>
            <person name="Keller J."/>
        </authorList>
    </citation>
    <scope>NUCLEOTIDE SEQUENCE [LARGE SCALE GENOMIC DNA]</scope>
    <source>
        <strain evidence="7 8">SAG 216-7</strain>
    </source>
</reference>
<evidence type="ECO:0000259" key="6">
    <source>
        <dbReference type="PROSITE" id="PS50237"/>
    </source>
</evidence>